<dbReference type="PANTHER" id="PTHR10543">
    <property type="entry name" value="BETA-CAROTENE DIOXYGENASE"/>
    <property type="match status" value="1"/>
</dbReference>
<dbReference type="GO" id="GO:0046872">
    <property type="term" value="F:metal ion binding"/>
    <property type="evidence" value="ECO:0007669"/>
    <property type="project" value="UniProtKB-KW"/>
</dbReference>
<protein>
    <submittedName>
        <fullName evidence="6">Beta,beta-carotene 15,15'-monooxygenase</fullName>
    </submittedName>
</protein>
<accession>A0A2S4KX74</accession>
<dbReference type="STRING" id="94208.A0A2S4KX74"/>
<organism evidence="6 7">
    <name type="scientific">Tolypocladium paradoxum</name>
    <dbReference type="NCBI Taxonomy" id="94208"/>
    <lineage>
        <taxon>Eukaryota</taxon>
        <taxon>Fungi</taxon>
        <taxon>Dikarya</taxon>
        <taxon>Ascomycota</taxon>
        <taxon>Pezizomycotina</taxon>
        <taxon>Sordariomycetes</taxon>
        <taxon>Hypocreomycetidae</taxon>
        <taxon>Hypocreales</taxon>
        <taxon>Ophiocordycipitaceae</taxon>
        <taxon>Tolypocladium</taxon>
    </lineage>
</organism>
<dbReference type="Pfam" id="PF03055">
    <property type="entry name" value="RPE65"/>
    <property type="match status" value="1"/>
</dbReference>
<dbReference type="AlphaFoldDB" id="A0A2S4KX74"/>
<gene>
    <name evidence="6" type="ORF">TPAR_05020</name>
</gene>
<evidence type="ECO:0000256" key="2">
    <source>
        <dbReference type="ARBA" id="ARBA00022723"/>
    </source>
</evidence>
<reference evidence="6 7" key="1">
    <citation type="submission" date="2018-01" db="EMBL/GenBank/DDBJ databases">
        <title>Harnessing the power of phylogenomics to disentangle the directionality and signatures of interkingdom host jumping in the parasitic fungal genus Tolypocladium.</title>
        <authorList>
            <person name="Quandt C.A."/>
            <person name="Patterson W."/>
            <person name="Spatafora J.W."/>
        </authorList>
    </citation>
    <scope>NUCLEOTIDE SEQUENCE [LARGE SCALE GENOMIC DNA]</scope>
    <source>
        <strain evidence="6 7">NRBC 100945</strain>
    </source>
</reference>
<keyword evidence="3" id="KW-0560">Oxidoreductase</keyword>
<feature type="binding site" evidence="5">
    <location>
        <position position="314"/>
    </location>
    <ligand>
        <name>Fe cation</name>
        <dbReference type="ChEBI" id="CHEBI:24875"/>
        <note>catalytic</note>
    </ligand>
</feature>
<evidence type="ECO:0000256" key="4">
    <source>
        <dbReference type="ARBA" id="ARBA00023004"/>
    </source>
</evidence>
<evidence type="ECO:0000256" key="3">
    <source>
        <dbReference type="ARBA" id="ARBA00023002"/>
    </source>
</evidence>
<feature type="binding site" evidence="5">
    <location>
        <position position="262"/>
    </location>
    <ligand>
        <name>Fe cation</name>
        <dbReference type="ChEBI" id="CHEBI:24875"/>
        <note>catalytic</note>
    </ligand>
</feature>
<feature type="binding site" evidence="5">
    <location>
        <position position="384"/>
    </location>
    <ligand>
        <name>Fe cation</name>
        <dbReference type="ChEBI" id="CHEBI:24875"/>
        <note>catalytic</note>
    </ligand>
</feature>
<dbReference type="EMBL" id="PKSG01000487">
    <property type="protein sequence ID" value="POR34798.1"/>
    <property type="molecule type" value="Genomic_DNA"/>
</dbReference>
<dbReference type="GO" id="GO:0004497">
    <property type="term" value="F:monooxygenase activity"/>
    <property type="evidence" value="ECO:0007669"/>
    <property type="project" value="UniProtKB-KW"/>
</dbReference>
<name>A0A2S4KX74_9HYPO</name>
<dbReference type="GO" id="GO:0010436">
    <property type="term" value="F:carotenoid dioxygenase activity"/>
    <property type="evidence" value="ECO:0007669"/>
    <property type="project" value="TreeGrafter"/>
</dbReference>
<keyword evidence="7" id="KW-1185">Reference proteome</keyword>
<comment type="similarity">
    <text evidence="1">Belongs to the carotenoid oxygenase family.</text>
</comment>
<evidence type="ECO:0000256" key="1">
    <source>
        <dbReference type="ARBA" id="ARBA00006787"/>
    </source>
</evidence>
<feature type="binding site" evidence="5">
    <location>
        <position position="593"/>
    </location>
    <ligand>
        <name>Fe cation</name>
        <dbReference type="ChEBI" id="CHEBI:24875"/>
        <note>catalytic</note>
    </ligand>
</feature>
<keyword evidence="6" id="KW-0503">Monooxygenase</keyword>
<evidence type="ECO:0000256" key="5">
    <source>
        <dbReference type="PIRSR" id="PIRSR604294-1"/>
    </source>
</evidence>
<keyword evidence="2 5" id="KW-0479">Metal-binding</keyword>
<keyword evidence="4 5" id="KW-0408">Iron</keyword>
<comment type="caution">
    <text evidence="6">The sequence shown here is derived from an EMBL/GenBank/DDBJ whole genome shotgun (WGS) entry which is preliminary data.</text>
</comment>
<dbReference type="Proteomes" id="UP000237481">
    <property type="component" value="Unassembled WGS sequence"/>
</dbReference>
<proteinExistence type="inferred from homology"/>
<evidence type="ECO:0000313" key="7">
    <source>
        <dbReference type="Proteomes" id="UP000237481"/>
    </source>
</evidence>
<dbReference type="InterPro" id="IPR004294">
    <property type="entry name" value="Carotenoid_Oase"/>
</dbReference>
<evidence type="ECO:0000313" key="6">
    <source>
        <dbReference type="EMBL" id="POR34798.1"/>
    </source>
</evidence>
<dbReference type="OrthoDB" id="407010at2759"/>
<dbReference type="GO" id="GO:0016121">
    <property type="term" value="P:carotene catabolic process"/>
    <property type="evidence" value="ECO:0007669"/>
    <property type="project" value="TreeGrafter"/>
</dbReference>
<sequence length="600" mass="67235">MAVNASGILHRTVENEAEDCQQAFDNVKGQSWKEWPNHAAVSSHLPPPVATLSRHFLGITLANEKHQFEGLDEHRGPLQLQVKGTIPAWAAGALYRTGPGQGTVEDTSRGTHYVSHWFDGFAHSHKFDIISPDGEGGETTVVYSSRRQSDDYVAQIKKIGWRCSVSFGQRADPCIGLFAKFMSLFVPRRLNNNVVVLPNFPGLPEKRPVSTQSGHRTGTTNLYISTDNRSLQEVDPDTLEPLGFTDQSHLHPDLKGPMSCAHAQRDPETGDWFNFNLAMGRQATYRIFRVNAATGTTDILASVSEPDILPAYIHSFFLTENYVVLCIPSSHLAWNGLKIYWENNLLEAIKPFDETRRCKWVVVDRRHGRGVVARFSTPAAFFFHSVNAFEEHVKDESGENQTYINLDHSMYDTTDVMFGLYYDTILDRNDATKAYYEKHRAHKLHSRHVRYRFRMPLSEQPREEAATATAEEVLSIPSPHSGDLSTIHPERATRPYRYMYGTCSRGLSTFMDSLVKTDLETRKAVLWSGPQAHTPGEPVFVPRPGGTDEDDGVVLSVVLDGTAQKSYLLCLDAKTMEELGRAEADFAIAMGFHGFHAPVL</sequence>
<dbReference type="PANTHER" id="PTHR10543:SF24">
    <property type="entry name" value="CAROTENOID ISOMEROOXYGENASE"/>
    <property type="match status" value="1"/>
</dbReference>
<comment type="cofactor">
    <cofactor evidence="5">
        <name>Fe(2+)</name>
        <dbReference type="ChEBI" id="CHEBI:29033"/>
    </cofactor>
    <text evidence="5">Binds 1 Fe(2+) ion per subunit.</text>
</comment>